<dbReference type="InterPro" id="IPR036554">
    <property type="entry name" value="GHMP_kinase_C_sf"/>
</dbReference>
<dbReference type="PANTHER" id="PTHR43527:SF2">
    <property type="entry name" value="4-DIPHOSPHOCYTIDYL-2-C-METHYL-D-ERYTHRITOL KINASE, CHLOROPLASTIC"/>
    <property type="match status" value="1"/>
</dbReference>
<proteinExistence type="predicted"/>
<keyword evidence="3" id="KW-0418">Kinase</keyword>
<dbReference type="AlphaFoldDB" id="K1S576"/>
<keyword evidence="3" id="KW-0808">Transferase</keyword>
<dbReference type="Pfam" id="PF08544">
    <property type="entry name" value="GHMP_kinases_C"/>
    <property type="match status" value="1"/>
</dbReference>
<keyword evidence="1" id="KW-0547">Nucleotide-binding</keyword>
<reference evidence="3" key="1">
    <citation type="journal article" date="2013" name="Environ. Microbiol.">
        <title>Microbiota from the distal guts of lean and obese adolescents exhibit partial functional redundancy besides clear differences in community structure.</title>
        <authorList>
            <person name="Ferrer M."/>
            <person name="Ruiz A."/>
            <person name="Lanza F."/>
            <person name="Haange S.B."/>
            <person name="Oberbach A."/>
            <person name="Till H."/>
            <person name="Bargiela R."/>
            <person name="Campoy C."/>
            <person name="Segura M.T."/>
            <person name="Richter M."/>
            <person name="von Bergen M."/>
            <person name="Seifert J."/>
            <person name="Suarez A."/>
        </authorList>
    </citation>
    <scope>NUCLEOTIDE SEQUENCE</scope>
</reference>
<dbReference type="GO" id="GO:0000166">
    <property type="term" value="F:nucleotide binding"/>
    <property type="evidence" value="ECO:0007669"/>
    <property type="project" value="UniProtKB-KW"/>
</dbReference>
<dbReference type="Gene3D" id="3.30.70.890">
    <property type="entry name" value="GHMP kinase, C-terminal domain"/>
    <property type="match status" value="1"/>
</dbReference>
<dbReference type="SUPFAM" id="SSF55060">
    <property type="entry name" value="GHMP Kinase, C-terminal domain"/>
    <property type="match status" value="1"/>
</dbReference>
<sequence>MTPVKLDLRGLWIAVVKPDCGVSTREAYAGIRPGVPAVPLAERIARPVTEWQTFLKNDFEPHIFAAHPEIAAAKAALLDAGAVYAAMSGSGSAVFGLFDDEEKARSRSLTPFVFPLQ</sequence>
<dbReference type="InterPro" id="IPR013750">
    <property type="entry name" value="GHMP_kinase_C_dom"/>
</dbReference>
<name>K1S576_9ZZZZ</name>
<evidence type="ECO:0000259" key="2">
    <source>
        <dbReference type="Pfam" id="PF08544"/>
    </source>
</evidence>
<organism evidence="3">
    <name type="scientific">human gut metagenome</name>
    <dbReference type="NCBI Taxonomy" id="408170"/>
    <lineage>
        <taxon>unclassified sequences</taxon>
        <taxon>metagenomes</taxon>
        <taxon>organismal metagenomes</taxon>
    </lineage>
</organism>
<feature type="domain" description="GHMP kinase C-terminal" evidence="2">
    <location>
        <begin position="55"/>
        <end position="105"/>
    </location>
</feature>
<dbReference type="EMBL" id="AJWY01012198">
    <property type="protein sequence ID" value="EKC50604.1"/>
    <property type="molecule type" value="Genomic_DNA"/>
</dbReference>
<gene>
    <name evidence="3" type="ORF">LEA_17798</name>
</gene>
<comment type="caution">
    <text evidence="3">The sequence shown here is derived from an EMBL/GenBank/DDBJ whole genome shotgun (WGS) entry which is preliminary data.</text>
</comment>
<evidence type="ECO:0000256" key="1">
    <source>
        <dbReference type="ARBA" id="ARBA00022741"/>
    </source>
</evidence>
<protein>
    <submittedName>
        <fullName evidence="3">4-diphosphocytidyl-2-C-methyl-D-erythritol kinase</fullName>
    </submittedName>
</protein>
<evidence type="ECO:0000313" key="3">
    <source>
        <dbReference type="EMBL" id="EKC50604.1"/>
    </source>
</evidence>
<accession>K1S576</accession>
<dbReference type="GO" id="GO:0050515">
    <property type="term" value="F:4-(cytidine 5'-diphospho)-2-C-methyl-D-erythritol kinase activity"/>
    <property type="evidence" value="ECO:0007669"/>
    <property type="project" value="TreeGrafter"/>
</dbReference>
<dbReference type="PANTHER" id="PTHR43527">
    <property type="entry name" value="4-DIPHOSPHOCYTIDYL-2-C-METHYL-D-ERYTHRITOL KINASE, CHLOROPLASTIC"/>
    <property type="match status" value="1"/>
</dbReference>